<reference evidence="2" key="2">
    <citation type="journal article" date="2024" name="Plant">
        <title>Genomic evolution and insights into agronomic trait innovations of Sesamum species.</title>
        <authorList>
            <person name="Miao H."/>
            <person name="Wang L."/>
            <person name="Qu L."/>
            <person name="Liu H."/>
            <person name="Sun Y."/>
            <person name="Le M."/>
            <person name="Wang Q."/>
            <person name="Wei S."/>
            <person name="Zheng Y."/>
            <person name="Lin W."/>
            <person name="Duan Y."/>
            <person name="Cao H."/>
            <person name="Xiong S."/>
            <person name="Wang X."/>
            <person name="Wei L."/>
            <person name="Li C."/>
            <person name="Ma Q."/>
            <person name="Ju M."/>
            <person name="Zhao R."/>
            <person name="Li G."/>
            <person name="Mu C."/>
            <person name="Tian Q."/>
            <person name="Mei H."/>
            <person name="Zhang T."/>
            <person name="Gao T."/>
            <person name="Zhang H."/>
        </authorList>
    </citation>
    <scope>NUCLEOTIDE SEQUENCE</scope>
    <source>
        <strain evidence="2">KEN1</strain>
    </source>
</reference>
<proteinExistence type="predicted"/>
<sequence>MNSKIKSVTENYSPKSSLSLTFPTDSAVGELECELPTEGISFGAFIASPSALLMQTRSQDLQLLQESVATLSAVVQELRQMMDVRHESTVAAIAALQRRSSSPPPSPLFHTDQFFAYYGVPPELRLRRVSCYKAGDALALFQWMHNNSLLSSWPEFVSALELRFGPSSYENHRQALFKLRQSGSVLDYQREFEHLCNWVVGLSPETVLDCFLSGLLPEY</sequence>
<comment type="caution">
    <text evidence="2">The sequence shown here is derived from an EMBL/GenBank/DDBJ whole genome shotgun (WGS) entry which is preliminary data.</text>
</comment>
<name>A0AAW2WAT2_9LAMI</name>
<dbReference type="InterPro" id="IPR005162">
    <property type="entry name" value="Retrotrans_gag_dom"/>
</dbReference>
<dbReference type="AlphaFoldDB" id="A0AAW2WAT2"/>
<gene>
    <name evidence="2" type="ORF">Slati_2357800</name>
</gene>
<protein>
    <recommendedName>
        <fullName evidence="1">Retrotransposon gag domain-containing protein</fullName>
    </recommendedName>
</protein>
<dbReference type="EMBL" id="JACGWN010000008">
    <property type="protein sequence ID" value="KAL0438748.1"/>
    <property type="molecule type" value="Genomic_DNA"/>
</dbReference>
<evidence type="ECO:0000313" key="2">
    <source>
        <dbReference type="EMBL" id="KAL0438748.1"/>
    </source>
</evidence>
<organism evidence="2">
    <name type="scientific">Sesamum latifolium</name>
    <dbReference type="NCBI Taxonomy" id="2727402"/>
    <lineage>
        <taxon>Eukaryota</taxon>
        <taxon>Viridiplantae</taxon>
        <taxon>Streptophyta</taxon>
        <taxon>Embryophyta</taxon>
        <taxon>Tracheophyta</taxon>
        <taxon>Spermatophyta</taxon>
        <taxon>Magnoliopsida</taxon>
        <taxon>eudicotyledons</taxon>
        <taxon>Gunneridae</taxon>
        <taxon>Pentapetalae</taxon>
        <taxon>asterids</taxon>
        <taxon>lamiids</taxon>
        <taxon>Lamiales</taxon>
        <taxon>Pedaliaceae</taxon>
        <taxon>Sesamum</taxon>
    </lineage>
</organism>
<dbReference type="Pfam" id="PF03732">
    <property type="entry name" value="Retrotrans_gag"/>
    <property type="match status" value="1"/>
</dbReference>
<accession>A0AAW2WAT2</accession>
<reference evidence="2" key="1">
    <citation type="submission" date="2020-06" db="EMBL/GenBank/DDBJ databases">
        <authorList>
            <person name="Li T."/>
            <person name="Hu X."/>
            <person name="Zhang T."/>
            <person name="Song X."/>
            <person name="Zhang H."/>
            <person name="Dai N."/>
            <person name="Sheng W."/>
            <person name="Hou X."/>
            <person name="Wei L."/>
        </authorList>
    </citation>
    <scope>NUCLEOTIDE SEQUENCE</scope>
    <source>
        <strain evidence="2">KEN1</strain>
        <tissue evidence="2">Leaf</tissue>
    </source>
</reference>
<feature type="domain" description="Retrotransposon gag" evidence="1">
    <location>
        <begin position="132"/>
        <end position="216"/>
    </location>
</feature>
<evidence type="ECO:0000259" key="1">
    <source>
        <dbReference type="Pfam" id="PF03732"/>
    </source>
</evidence>